<dbReference type="InParanoid" id="A0A0D0DDD2"/>
<sequence length="173" mass="18855">MLKRTTRSSRKTANLAASFHGGTQTVVTGRIKKLGSSPQMLFPNIILTRNSWASKLTSQQPTSSSSKKRAQGLRSSTASTHRRQHRTPPPSLMSLFLASGKSTSHPISNLSRASVCSLFSLGSPSMHLAARTTSRCSTRRTISLVTSLFLRERTTPLARPVLSAVRVHHSFAE</sequence>
<accession>A0A0D0DDD2</accession>
<dbReference type="HOGENOM" id="CLU_1548103_0_0_1"/>
<dbReference type="Proteomes" id="UP000054538">
    <property type="component" value="Unassembled WGS sequence"/>
</dbReference>
<dbReference type="EMBL" id="KN825051">
    <property type="protein sequence ID" value="KIK95282.1"/>
    <property type="molecule type" value="Genomic_DNA"/>
</dbReference>
<organism evidence="2 3">
    <name type="scientific">Paxillus rubicundulus Ve08.2h10</name>
    <dbReference type="NCBI Taxonomy" id="930991"/>
    <lineage>
        <taxon>Eukaryota</taxon>
        <taxon>Fungi</taxon>
        <taxon>Dikarya</taxon>
        <taxon>Basidiomycota</taxon>
        <taxon>Agaricomycotina</taxon>
        <taxon>Agaricomycetes</taxon>
        <taxon>Agaricomycetidae</taxon>
        <taxon>Boletales</taxon>
        <taxon>Paxilineae</taxon>
        <taxon>Paxillaceae</taxon>
        <taxon>Paxillus</taxon>
    </lineage>
</organism>
<feature type="compositionally biased region" description="Low complexity" evidence="1">
    <location>
        <begin position="56"/>
        <end position="65"/>
    </location>
</feature>
<gene>
    <name evidence="2" type="ORF">PAXRUDRAFT_393905</name>
</gene>
<reference evidence="3" key="2">
    <citation type="submission" date="2015-01" db="EMBL/GenBank/DDBJ databases">
        <title>Evolutionary Origins and Diversification of the Mycorrhizal Mutualists.</title>
        <authorList>
            <consortium name="DOE Joint Genome Institute"/>
            <consortium name="Mycorrhizal Genomics Consortium"/>
            <person name="Kohler A."/>
            <person name="Kuo A."/>
            <person name="Nagy L.G."/>
            <person name="Floudas D."/>
            <person name="Copeland A."/>
            <person name="Barry K.W."/>
            <person name="Cichocki N."/>
            <person name="Veneault-Fourrey C."/>
            <person name="LaButti K."/>
            <person name="Lindquist E.A."/>
            <person name="Lipzen A."/>
            <person name="Lundell T."/>
            <person name="Morin E."/>
            <person name="Murat C."/>
            <person name="Riley R."/>
            <person name="Ohm R."/>
            <person name="Sun H."/>
            <person name="Tunlid A."/>
            <person name="Henrissat B."/>
            <person name="Grigoriev I.V."/>
            <person name="Hibbett D.S."/>
            <person name="Martin F."/>
        </authorList>
    </citation>
    <scope>NUCLEOTIDE SEQUENCE [LARGE SCALE GENOMIC DNA]</scope>
    <source>
        <strain evidence="3">Ve08.2h10</strain>
    </source>
</reference>
<feature type="region of interest" description="Disordered" evidence="1">
    <location>
        <begin position="56"/>
        <end position="96"/>
    </location>
</feature>
<evidence type="ECO:0000313" key="2">
    <source>
        <dbReference type="EMBL" id="KIK95282.1"/>
    </source>
</evidence>
<proteinExistence type="predicted"/>
<protein>
    <submittedName>
        <fullName evidence="2">Uncharacterized protein</fullName>
    </submittedName>
</protein>
<reference evidence="2 3" key="1">
    <citation type="submission" date="2014-04" db="EMBL/GenBank/DDBJ databases">
        <authorList>
            <consortium name="DOE Joint Genome Institute"/>
            <person name="Kuo A."/>
            <person name="Kohler A."/>
            <person name="Jargeat P."/>
            <person name="Nagy L.G."/>
            <person name="Floudas D."/>
            <person name="Copeland A."/>
            <person name="Barry K.W."/>
            <person name="Cichocki N."/>
            <person name="Veneault-Fourrey C."/>
            <person name="LaButti K."/>
            <person name="Lindquist E.A."/>
            <person name="Lipzen A."/>
            <person name="Lundell T."/>
            <person name="Morin E."/>
            <person name="Murat C."/>
            <person name="Sun H."/>
            <person name="Tunlid A."/>
            <person name="Henrissat B."/>
            <person name="Grigoriev I.V."/>
            <person name="Hibbett D.S."/>
            <person name="Martin F."/>
            <person name="Nordberg H.P."/>
            <person name="Cantor M.N."/>
            <person name="Hua S.X."/>
        </authorList>
    </citation>
    <scope>NUCLEOTIDE SEQUENCE [LARGE SCALE GENOMIC DNA]</scope>
    <source>
        <strain evidence="2 3">Ve08.2h10</strain>
    </source>
</reference>
<keyword evidence="3" id="KW-1185">Reference proteome</keyword>
<name>A0A0D0DDD2_9AGAM</name>
<evidence type="ECO:0000256" key="1">
    <source>
        <dbReference type="SAM" id="MobiDB-lite"/>
    </source>
</evidence>
<evidence type="ECO:0000313" key="3">
    <source>
        <dbReference type="Proteomes" id="UP000054538"/>
    </source>
</evidence>
<dbReference type="AlphaFoldDB" id="A0A0D0DDD2"/>